<accession>A0ABU1XZT1</accession>
<evidence type="ECO:0000313" key="4">
    <source>
        <dbReference type="EMBL" id="MDR7194284.1"/>
    </source>
</evidence>
<keyword evidence="2" id="KW-1133">Transmembrane helix</keyword>
<dbReference type="Proteomes" id="UP001256588">
    <property type="component" value="Unassembled WGS sequence"/>
</dbReference>
<dbReference type="InterPro" id="IPR001082">
    <property type="entry name" value="Pilin"/>
</dbReference>
<sequence length="242" mass="25652">MADTWFHATPDGGRSGPMRADDLLRLFQAGRIHDATPVWREGMSDWVPLASVADALGVRMAPPPLPHRPVPPRRGLHWIWIVVLVLAGLAVPVLAILAAIALPAYNDYRARSGIGEVAASAAPLRLAVQAAQAQGRPCPITASGRVPGTDHAAFSNADVDAARSTLLAHPRVESLLTTQGTLDVQVSHADPSARCEIVVGLQGFELAAIDGEVLTWWLDPASGHWTCGGTIAVRYLPAACRN</sequence>
<evidence type="ECO:0000259" key="3">
    <source>
        <dbReference type="Pfam" id="PF14237"/>
    </source>
</evidence>
<dbReference type="RefSeq" id="WP_310237330.1">
    <property type="nucleotide sequence ID" value="NZ_JAVDWO010000014.1"/>
</dbReference>
<proteinExistence type="inferred from homology"/>
<reference evidence="4 5" key="1">
    <citation type="submission" date="2023-07" db="EMBL/GenBank/DDBJ databases">
        <title>Sorghum-associated microbial communities from plants grown in Nebraska, USA.</title>
        <authorList>
            <person name="Schachtman D."/>
        </authorList>
    </citation>
    <scope>NUCLEOTIDE SEQUENCE [LARGE SCALE GENOMIC DNA]</scope>
    <source>
        <strain evidence="4 5">4099</strain>
    </source>
</reference>
<feature type="transmembrane region" description="Helical" evidence="2">
    <location>
        <begin position="78"/>
        <end position="102"/>
    </location>
</feature>
<evidence type="ECO:0000256" key="1">
    <source>
        <dbReference type="ARBA" id="ARBA00005233"/>
    </source>
</evidence>
<dbReference type="SUPFAM" id="SSF54523">
    <property type="entry name" value="Pili subunits"/>
    <property type="match status" value="1"/>
</dbReference>
<dbReference type="Pfam" id="PF14237">
    <property type="entry name" value="GYF_2"/>
    <property type="match status" value="1"/>
</dbReference>
<gene>
    <name evidence="4" type="ORF">J2W68_003029</name>
</gene>
<dbReference type="InterPro" id="IPR045584">
    <property type="entry name" value="Pilin-like"/>
</dbReference>
<evidence type="ECO:0000313" key="5">
    <source>
        <dbReference type="Proteomes" id="UP001256588"/>
    </source>
</evidence>
<keyword evidence="2" id="KW-0472">Membrane</keyword>
<dbReference type="InterPro" id="IPR025640">
    <property type="entry name" value="GYF_2"/>
</dbReference>
<keyword evidence="5" id="KW-1185">Reference proteome</keyword>
<comment type="caution">
    <text evidence="4">The sequence shown here is derived from an EMBL/GenBank/DDBJ whole genome shotgun (WGS) entry which is preliminary data.</text>
</comment>
<dbReference type="Gene3D" id="3.30.700.10">
    <property type="entry name" value="Glycoprotein, Type 4 Pilin"/>
    <property type="match status" value="1"/>
</dbReference>
<feature type="domain" description="GYF" evidence="3">
    <location>
        <begin position="5"/>
        <end position="53"/>
    </location>
</feature>
<dbReference type="EMBL" id="JAVDWO010000014">
    <property type="protein sequence ID" value="MDR7194284.1"/>
    <property type="molecule type" value="Genomic_DNA"/>
</dbReference>
<dbReference type="Pfam" id="PF00114">
    <property type="entry name" value="Pilin"/>
    <property type="match status" value="1"/>
</dbReference>
<evidence type="ECO:0000256" key="2">
    <source>
        <dbReference type="SAM" id="Phobius"/>
    </source>
</evidence>
<comment type="similarity">
    <text evidence="1">Belongs to the N-Me-Phe pilin family.</text>
</comment>
<name>A0ABU1XZT1_9GAMM</name>
<organism evidence="4 5">
    <name type="scientific">Luteimonas terrae</name>
    <dbReference type="NCBI Taxonomy" id="1530191"/>
    <lineage>
        <taxon>Bacteria</taxon>
        <taxon>Pseudomonadati</taxon>
        <taxon>Pseudomonadota</taxon>
        <taxon>Gammaproteobacteria</taxon>
        <taxon>Lysobacterales</taxon>
        <taxon>Lysobacteraceae</taxon>
        <taxon>Luteimonas</taxon>
    </lineage>
</organism>
<protein>
    <submittedName>
        <fullName evidence="4">Type IV pilus assembly protein PilA</fullName>
    </submittedName>
</protein>
<keyword evidence="2" id="KW-0812">Transmembrane</keyword>